<sequence>MSENTVNEGDAPDEPVDPTPPAEENGDVGVAPSGDVPPPTEGEPPPPPPPPPADPPPPGENYPPPDLPG</sequence>
<gene>
    <name evidence="2" type="primary">58</name>
    <name evidence="2" type="ORF">SEA_ZUKO_58</name>
</gene>
<feature type="region of interest" description="Disordered" evidence="1">
    <location>
        <begin position="1"/>
        <end position="69"/>
    </location>
</feature>
<dbReference type="EMBL" id="MN204493">
    <property type="protein sequence ID" value="QEQ93636.1"/>
    <property type="molecule type" value="Genomic_DNA"/>
</dbReference>
<evidence type="ECO:0000313" key="2">
    <source>
        <dbReference type="EMBL" id="QEQ93636.1"/>
    </source>
</evidence>
<dbReference type="GeneID" id="77931412"/>
<name>A0A5J6D7T1_9CAUD</name>
<proteinExistence type="predicted"/>
<keyword evidence="3" id="KW-1185">Reference proteome</keyword>
<dbReference type="RefSeq" id="YP_010655549.1">
    <property type="nucleotide sequence ID" value="NC_070829.1"/>
</dbReference>
<dbReference type="KEGG" id="vg:77931412"/>
<feature type="compositionally biased region" description="Pro residues" evidence="1">
    <location>
        <begin position="35"/>
        <end position="69"/>
    </location>
</feature>
<evidence type="ECO:0000313" key="3">
    <source>
        <dbReference type="Proteomes" id="UP000327392"/>
    </source>
</evidence>
<dbReference type="Proteomes" id="UP000327392">
    <property type="component" value="Segment"/>
</dbReference>
<accession>A0A5J6D7T1</accession>
<evidence type="ECO:0000256" key="1">
    <source>
        <dbReference type="SAM" id="MobiDB-lite"/>
    </source>
</evidence>
<reference evidence="2 3" key="1">
    <citation type="submission" date="2019-07" db="EMBL/GenBank/DDBJ databases">
        <authorList>
            <person name="Mandava P."/>
            <person name="Ferry J.C."/>
            <person name="Fallon S.M."/>
            <person name="Hajdenberg M."/>
            <person name="Sharma E."/>
            <person name="Shaffer C.D."/>
            <person name="Weston-Hafer K.A."/>
            <person name="Garlena R.A."/>
            <person name="Russell D.A."/>
            <person name="Pope W.H."/>
            <person name="Jacobs-Sera D."/>
            <person name="Hatfull G.F."/>
        </authorList>
    </citation>
    <scope>NUCLEOTIDE SEQUENCE [LARGE SCALE GENOMIC DNA]</scope>
</reference>
<organism evidence="2 3">
    <name type="scientific">Streptomyces phage Zuko</name>
    <dbReference type="NCBI Taxonomy" id="2601695"/>
    <lineage>
        <taxon>Viruses</taxon>
        <taxon>Duplodnaviria</taxon>
        <taxon>Heunggongvirae</taxon>
        <taxon>Uroviricota</taxon>
        <taxon>Caudoviricetes</taxon>
        <taxon>Zukovirus</taxon>
        <taxon>Zukovirus zuko</taxon>
    </lineage>
</organism>
<protein>
    <submittedName>
        <fullName evidence="2">Uncharacterized protein</fullName>
    </submittedName>
</protein>